<evidence type="ECO:0000313" key="1">
    <source>
        <dbReference type="EMBL" id="BAD87591.1"/>
    </source>
</evidence>
<dbReference type="Proteomes" id="UP000817658">
    <property type="component" value="Chromosome 1"/>
</dbReference>
<name>Q5JLR5_ORYSJ</name>
<sequence length="77" mass="8485">MQEEEPPNVDAYWGYNACGPDNNCTNRSLLLSADLLDVAVRLSSCQVMTCIYALLNYVVVCQGLHGLVNWLFAETSA</sequence>
<organism evidence="1">
    <name type="scientific">Oryza sativa subsp. japonica</name>
    <name type="common">Rice</name>
    <dbReference type="NCBI Taxonomy" id="39947"/>
    <lineage>
        <taxon>Eukaryota</taxon>
        <taxon>Viridiplantae</taxon>
        <taxon>Streptophyta</taxon>
        <taxon>Embryophyta</taxon>
        <taxon>Tracheophyta</taxon>
        <taxon>Spermatophyta</taxon>
        <taxon>Magnoliopsida</taxon>
        <taxon>Liliopsida</taxon>
        <taxon>Poales</taxon>
        <taxon>Poaceae</taxon>
        <taxon>BOP clade</taxon>
        <taxon>Oryzoideae</taxon>
        <taxon>Oryzeae</taxon>
        <taxon>Oryzinae</taxon>
        <taxon>Oryza</taxon>
        <taxon>Oryza sativa</taxon>
    </lineage>
</organism>
<dbReference type="AlphaFoldDB" id="Q5JLR5"/>
<reference evidence="1" key="1">
    <citation type="journal article" date="2002" name="Nature">
        <title>The genome sequence and structure of rice chromosome 1.</title>
        <authorList>
            <person name="Sasaki T."/>
            <person name="Matsumoto T."/>
            <person name="Yamamoto K."/>
            <person name="Sakata K."/>
            <person name="Baba T."/>
            <person name="Katayose Y."/>
            <person name="Wu J."/>
            <person name="Niimura Y."/>
            <person name="Cheng Z."/>
            <person name="Nagamura Y."/>
            <person name="Antonio B.A."/>
            <person name="Kanamori H."/>
            <person name="Hosokawa S."/>
            <person name="Masukawa M."/>
            <person name="Arikawa K."/>
            <person name="Chiden Y."/>
            <person name="Hayashi M."/>
            <person name="Okamoto M."/>
            <person name="Ando T."/>
            <person name="Aoki H."/>
            <person name="Arita K."/>
            <person name="Hamada M."/>
            <person name="Harada C."/>
            <person name="Hijishita S."/>
            <person name="Honda M."/>
            <person name="Ichikawa Y."/>
            <person name="Idonuma A."/>
            <person name="Iijima M."/>
            <person name="Ikeda M."/>
            <person name="Ikeno M."/>
            <person name="Itoh S."/>
            <person name="Itoh T."/>
            <person name="Itoh Y."/>
            <person name="Itoh Y."/>
            <person name="Iwabuchi A."/>
            <person name="Kamiya K."/>
            <person name="Karasawa W."/>
            <person name="Katagiri S."/>
            <person name="Kikuta A."/>
            <person name="Kobayashi N."/>
            <person name="Kono I."/>
            <person name="Machita K."/>
            <person name="Maehara T."/>
            <person name="Mizuno H."/>
            <person name="Mizubayashi T."/>
            <person name="Mukai Y."/>
            <person name="Nagasaki H."/>
            <person name="Nakashima M."/>
            <person name="Nakama Y."/>
            <person name="Nakamichi Y."/>
            <person name="Nakamura M."/>
            <person name="Namiki N."/>
            <person name="Negishi M."/>
            <person name="Ohta I."/>
            <person name="Ono N."/>
            <person name="Saji S."/>
            <person name="Sakai K."/>
            <person name="Shibata M."/>
            <person name="Shimokawa T."/>
            <person name="Shomura A."/>
            <person name="Song J."/>
            <person name="Takazaki Y."/>
            <person name="Terasawa K."/>
            <person name="Tsuji K."/>
            <person name="Waki K."/>
            <person name="Yamagata H."/>
            <person name="Yamane H."/>
            <person name="Yoshiki S."/>
            <person name="Yoshihara R."/>
            <person name="Yukawa K."/>
            <person name="Zhong H."/>
            <person name="Iwama H."/>
            <person name="Endo T."/>
            <person name="Ito H."/>
            <person name="Hahn J.H."/>
            <person name="Kim H.I."/>
            <person name="Eun M.Y."/>
            <person name="Yano M."/>
            <person name="Jiang J."/>
            <person name="Gojobori T."/>
        </authorList>
    </citation>
    <scope>NUCLEOTIDE SEQUENCE [LARGE SCALE GENOMIC DNA]</scope>
</reference>
<gene>
    <name evidence="1" type="primary">B1131G08.23</name>
</gene>
<accession>Q5JLR5</accession>
<dbReference type="EMBL" id="AP003409">
    <property type="protein sequence ID" value="BAD87591.1"/>
    <property type="molecule type" value="Genomic_DNA"/>
</dbReference>
<protein>
    <submittedName>
        <fullName evidence="1">Uncharacterized protein</fullName>
    </submittedName>
</protein>
<proteinExistence type="predicted"/>